<dbReference type="InParanoid" id="A0A061F105"/>
<evidence type="ECO:0000313" key="3">
    <source>
        <dbReference type="Proteomes" id="UP000026915"/>
    </source>
</evidence>
<sequence length="107" mass="11811">MRLIRKKKPSAVLQFRILSVSLALLLLTAWLSLLGIASLLLSMIIFFFLAKYFISPSNAIAVSLLCCGLSSSVPTSVSFSFSHEPPSSRLSLIFSTSLRSQDQWQIC</sequence>
<organism evidence="2 3">
    <name type="scientific">Theobroma cacao</name>
    <name type="common">Cacao</name>
    <name type="synonym">Cocoa</name>
    <dbReference type="NCBI Taxonomy" id="3641"/>
    <lineage>
        <taxon>Eukaryota</taxon>
        <taxon>Viridiplantae</taxon>
        <taxon>Streptophyta</taxon>
        <taxon>Embryophyta</taxon>
        <taxon>Tracheophyta</taxon>
        <taxon>Spermatophyta</taxon>
        <taxon>Magnoliopsida</taxon>
        <taxon>eudicotyledons</taxon>
        <taxon>Gunneridae</taxon>
        <taxon>Pentapetalae</taxon>
        <taxon>rosids</taxon>
        <taxon>malvids</taxon>
        <taxon>Malvales</taxon>
        <taxon>Malvaceae</taxon>
        <taxon>Byttnerioideae</taxon>
        <taxon>Theobroma</taxon>
    </lineage>
</organism>
<proteinExistence type="predicted"/>
<dbReference type="Gramene" id="EOY10598">
    <property type="protein sequence ID" value="EOY10598"/>
    <property type="gene ID" value="TCM_025925"/>
</dbReference>
<reference evidence="2 3" key="1">
    <citation type="journal article" date="2013" name="Genome Biol.">
        <title>The genome sequence of the most widely cultivated cacao type and its use to identify candidate genes regulating pod color.</title>
        <authorList>
            <person name="Motamayor J.C."/>
            <person name="Mockaitis K."/>
            <person name="Schmutz J."/>
            <person name="Haiminen N."/>
            <person name="Iii D.L."/>
            <person name="Cornejo O."/>
            <person name="Findley S.D."/>
            <person name="Zheng P."/>
            <person name="Utro F."/>
            <person name="Royaert S."/>
            <person name="Saski C."/>
            <person name="Jenkins J."/>
            <person name="Podicheti R."/>
            <person name="Zhao M."/>
            <person name="Scheffler B.E."/>
            <person name="Stack J.C."/>
            <person name="Feltus F.A."/>
            <person name="Mustiga G.M."/>
            <person name="Amores F."/>
            <person name="Phillips W."/>
            <person name="Marelli J.P."/>
            <person name="May G.D."/>
            <person name="Shapiro H."/>
            <person name="Ma J."/>
            <person name="Bustamante C.D."/>
            <person name="Schnell R.J."/>
            <person name="Main D."/>
            <person name="Gilbert D."/>
            <person name="Parida L."/>
            <person name="Kuhn D.N."/>
        </authorList>
    </citation>
    <scope>NUCLEOTIDE SEQUENCE [LARGE SCALE GENOMIC DNA]</scope>
    <source>
        <strain evidence="3">cv. Matina 1-6</strain>
    </source>
</reference>
<evidence type="ECO:0000313" key="2">
    <source>
        <dbReference type="EMBL" id="EOY10598.1"/>
    </source>
</evidence>
<accession>A0A061F105</accession>
<dbReference type="Proteomes" id="UP000026915">
    <property type="component" value="Chromosome 5"/>
</dbReference>
<dbReference type="EMBL" id="CM001883">
    <property type="protein sequence ID" value="EOY10598.1"/>
    <property type="molecule type" value="Genomic_DNA"/>
</dbReference>
<protein>
    <submittedName>
        <fullName evidence="2">Uncharacterized protein</fullName>
    </submittedName>
</protein>
<dbReference type="HOGENOM" id="CLU_2214772_0_0_1"/>
<keyword evidence="1" id="KW-1133">Transmembrane helix</keyword>
<dbReference type="AlphaFoldDB" id="A0A061F105"/>
<feature type="transmembrane region" description="Helical" evidence="1">
    <location>
        <begin position="21"/>
        <end position="54"/>
    </location>
</feature>
<keyword evidence="3" id="KW-1185">Reference proteome</keyword>
<keyword evidence="1" id="KW-0812">Transmembrane</keyword>
<gene>
    <name evidence="2" type="ORF">TCM_025925</name>
</gene>
<name>A0A061F105_THECC</name>
<evidence type="ECO:0000256" key="1">
    <source>
        <dbReference type="SAM" id="Phobius"/>
    </source>
</evidence>
<keyword evidence="1" id="KW-0472">Membrane</keyword>